<evidence type="ECO:0000256" key="6">
    <source>
        <dbReference type="ARBA" id="ARBA00022692"/>
    </source>
</evidence>
<evidence type="ECO:0000256" key="18">
    <source>
        <dbReference type="RuleBase" id="RU363040"/>
    </source>
</evidence>
<dbReference type="InParanoid" id="A0A6P3EWB7"/>
<dbReference type="RefSeq" id="XP_004627007.2">
    <property type="nucleotide sequence ID" value="XM_004626950.2"/>
</dbReference>
<keyword evidence="12" id="KW-1015">Disulfide bond</keyword>
<evidence type="ECO:0000256" key="14">
    <source>
        <dbReference type="ARBA" id="ARBA00023180"/>
    </source>
</evidence>
<evidence type="ECO:0000256" key="3">
    <source>
        <dbReference type="ARBA" id="ARBA00022553"/>
    </source>
</evidence>
<dbReference type="SUPFAM" id="SSF52200">
    <property type="entry name" value="Toll/Interleukin receptor TIR domain"/>
    <property type="match status" value="1"/>
</dbReference>
<dbReference type="GO" id="GO:0045087">
    <property type="term" value="P:innate immune response"/>
    <property type="evidence" value="ECO:0007669"/>
    <property type="project" value="UniProtKB-KW"/>
</dbReference>
<feature type="domain" description="TIR" evidence="19">
    <location>
        <begin position="754"/>
        <end position="899"/>
    </location>
</feature>
<evidence type="ECO:0000256" key="15">
    <source>
        <dbReference type="ARBA" id="ARBA00023198"/>
    </source>
</evidence>
<keyword evidence="13 18" id="KW-0675">Receptor</keyword>
<evidence type="ECO:0000313" key="20">
    <source>
        <dbReference type="Proteomes" id="UP000515203"/>
    </source>
</evidence>
<keyword evidence="6" id="KW-0812">Transmembrane</keyword>
<keyword evidence="4 18" id="KW-0399">Innate immunity</keyword>
<sequence>MFSISFAQFFLLPQENGASPDSHTEEVCRLLALRRLLGVESGLLGPLPQMRRTQRPSCVRMVRALASLLGLLLGVLLLASPAPGIQPCSSNGQIALFRLCNLTQAPQVPATTKNLLLSFNYIGTVTRTSFPFLEQLRLLELGAQWTPMTIGPEAFQNLPNLRILDLGNSKIHVLHPDAFQGLPQLFELRLFSCGLSETVLRDGYFRNLSSLTHLDLSMNQISSLSLHPSFQELSSLKSMDFSLNRILTVCEGELSALQGKTLSFLSLKLTYVFSRGVDWERCGNPFRSLRLETLDVSQNGWTVAITGNFSHAISGSEVSSLVLQYHIMGSGFGFQNIADPDTSTFAGLARSLVRSLDLSEGFIFSLKPRVFETLEVLKALNLACNKINKISEGAFLGLHSLQVLNMSFNLLGELYSFTFRGLPRVAYIDLQKNHLGIIAAQTFQLLGKLETLDLRDNALKTIPPIPSIPTVLLSGNKLVSLPDVRLSVHFLQLSENRLENLADLYRLLQVPHIQTLILNQNRLSSCQPGLRPSANPSLKNLFLGENMLQLAWEAGLCWDVFRGLFHLQVLFLNNNYLSFLPPGVFSDLTSLRGLSLTANRLTTISPGSLPASLEVLDISWNQLLSPDPSSFATLRSLDITHNKFICECELTVFLRWLNHTNVTLEGAPEDMVCAYPAWLSDLSLFSLSTEGCDEEETLKSLRFSLFVVSAVSVTVFLMTILVVTKLRGLCFLCYKTAQSLVLGERPPRRDPDTYKYDAYFCFSSKDFRWVQNALLKHLDAQYSDRNRLSLCFQERDFVPGEDHVANLQAAIWSSRKVVCLLSRHFLSDGWCLEAFSYAQERCVSDLQSVLIVVVLGSLSPYELMRHPAIRGFVQKRQYLRWPEEHQDVGWFRSKLSQHILKKVKGKREDRNIQLQTVASVS</sequence>
<dbReference type="PANTHER" id="PTHR24365:SF525">
    <property type="entry name" value="TOLL-LIKE RECEPTOR 5"/>
    <property type="match status" value="1"/>
</dbReference>
<evidence type="ECO:0000256" key="10">
    <source>
        <dbReference type="ARBA" id="ARBA00022989"/>
    </source>
</evidence>
<comment type="similarity">
    <text evidence="2 18">Belongs to the Toll-like receptor family.</text>
</comment>
<dbReference type="GO" id="GO:0005886">
    <property type="term" value="C:plasma membrane"/>
    <property type="evidence" value="ECO:0007669"/>
    <property type="project" value="TreeGrafter"/>
</dbReference>
<dbReference type="SMART" id="SM00369">
    <property type="entry name" value="LRR_TYP"/>
    <property type="match status" value="10"/>
</dbReference>
<comment type="subunit">
    <text evidence="17">Homodimer. Interacts with MYD88 (via TIR domain). Interacts with TICAM1 (via TIR domain). Interacts with UNC93B1; this interaction is essential for proper TLR5 localization to the plasma membrane.</text>
</comment>
<evidence type="ECO:0000259" key="19">
    <source>
        <dbReference type="PROSITE" id="PS50104"/>
    </source>
</evidence>
<keyword evidence="9 18" id="KW-0391">Immunity</keyword>
<dbReference type="PROSITE" id="PS50104">
    <property type="entry name" value="TIR"/>
    <property type="match status" value="1"/>
</dbReference>
<dbReference type="Pfam" id="PF01463">
    <property type="entry name" value="LRRCT"/>
    <property type="match status" value="1"/>
</dbReference>
<dbReference type="InterPro" id="IPR032675">
    <property type="entry name" value="LRR_dom_sf"/>
</dbReference>
<dbReference type="Pfam" id="PF13855">
    <property type="entry name" value="LRR_8"/>
    <property type="match status" value="4"/>
</dbReference>
<dbReference type="FunCoup" id="A0A6P3EWB7">
    <property type="interactions" value="513"/>
</dbReference>
<dbReference type="InterPro" id="IPR000483">
    <property type="entry name" value="Cys-rich_flank_reg_C"/>
</dbReference>
<dbReference type="CTD" id="7100"/>
<dbReference type="SMART" id="SM00082">
    <property type="entry name" value="LRRCT"/>
    <property type="match status" value="1"/>
</dbReference>
<dbReference type="GO" id="GO:0038023">
    <property type="term" value="F:signaling receptor activity"/>
    <property type="evidence" value="ECO:0007669"/>
    <property type="project" value="TreeGrafter"/>
</dbReference>
<dbReference type="InterPro" id="IPR000157">
    <property type="entry name" value="TIR_dom"/>
</dbReference>
<dbReference type="InterPro" id="IPR035897">
    <property type="entry name" value="Toll_tir_struct_dom_sf"/>
</dbReference>
<dbReference type="OrthoDB" id="6160824at2759"/>
<evidence type="ECO:0000256" key="13">
    <source>
        <dbReference type="ARBA" id="ARBA00023170"/>
    </source>
</evidence>
<keyword evidence="20" id="KW-1185">Reference proteome</keyword>
<dbReference type="PANTHER" id="PTHR24365">
    <property type="entry name" value="TOLL-LIKE RECEPTOR"/>
    <property type="match status" value="1"/>
</dbReference>
<keyword evidence="8" id="KW-0677">Repeat</keyword>
<evidence type="ECO:0000256" key="5">
    <source>
        <dbReference type="ARBA" id="ARBA00022614"/>
    </source>
</evidence>
<evidence type="ECO:0000256" key="12">
    <source>
        <dbReference type="ARBA" id="ARBA00023157"/>
    </source>
</evidence>
<dbReference type="Pfam" id="PF01582">
    <property type="entry name" value="TIR"/>
    <property type="match status" value="1"/>
</dbReference>
<dbReference type="GeneID" id="101578054"/>
<dbReference type="Pfam" id="PF00560">
    <property type="entry name" value="LRR_1"/>
    <property type="match status" value="1"/>
</dbReference>
<evidence type="ECO:0000313" key="21">
    <source>
        <dbReference type="RefSeq" id="XP_004627007.2"/>
    </source>
</evidence>
<evidence type="ECO:0000256" key="17">
    <source>
        <dbReference type="ARBA" id="ARBA00062299"/>
    </source>
</evidence>
<keyword evidence="3" id="KW-0597">Phosphoprotein</keyword>
<dbReference type="InterPro" id="IPR001611">
    <property type="entry name" value="Leu-rich_rpt"/>
</dbReference>
<evidence type="ECO:0000256" key="2">
    <source>
        <dbReference type="ARBA" id="ARBA00009634"/>
    </source>
</evidence>
<comment type="function">
    <text evidence="16">Pattern recognition receptor (PRR) located on the cell surface that participates in the activation of innate immunity and inflammatory response. Recognizes small molecular motifs named pathogen-associated molecular pattern (PAMPs) expressed by pathogens and microbe-associated molecular patterns (MAMPs) usually expressed by resident microbiota. Upon ligand binding such as bacterial flagellins, recruits intracellular adapter proteins MYD88 and TRIF leading to NF-kappa-B activation, cytokine secretion and induction of the inflammatory response. Plays thereby an important role in the relationship between the intestinal epithelium and enteric microbes and contributes to the gut microbiota composition throughout life.</text>
</comment>
<organism evidence="20 21">
    <name type="scientific">Octodon degus</name>
    <name type="common">Degu</name>
    <name type="synonym">Sciurus degus</name>
    <dbReference type="NCBI Taxonomy" id="10160"/>
    <lineage>
        <taxon>Eukaryota</taxon>
        <taxon>Metazoa</taxon>
        <taxon>Chordata</taxon>
        <taxon>Craniata</taxon>
        <taxon>Vertebrata</taxon>
        <taxon>Euteleostomi</taxon>
        <taxon>Mammalia</taxon>
        <taxon>Eutheria</taxon>
        <taxon>Euarchontoglires</taxon>
        <taxon>Glires</taxon>
        <taxon>Rodentia</taxon>
        <taxon>Hystricomorpha</taxon>
        <taxon>Octodontidae</taxon>
        <taxon>Octodon</taxon>
    </lineage>
</organism>
<keyword evidence="5" id="KW-0433">Leucine-rich repeat</keyword>
<dbReference type="PROSITE" id="PS51450">
    <property type="entry name" value="LRR"/>
    <property type="match status" value="3"/>
</dbReference>
<dbReference type="FunFam" id="3.80.10.10:FF:000306">
    <property type="entry name" value="Toll-like receptor 5"/>
    <property type="match status" value="1"/>
</dbReference>
<dbReference type="FunFam" id="3.80.10.10:FF:000592">
    <property type="entry name" value="Toll-like receptor 5"/>
    <property type="match status" value="1"/>
</dbReference>
<gene>
    <name evidence="21" type="primary">Tlr5</name>
</gene>
<evidence type="ECO:0000256" key="7">
    <source>
        <dbReference type="ARBA" id="ARBA00022729"/>
    </source>
</evidence>
<keyword evidence="14" id="KW-0325">Glycoprotein</keyword>
<dbReference type="AlphaFoldDB" id="A0A6P3EWB7"/>
<evidence type="ECO:0000256" key="9">
    <source>
        <dbReference type="ARBA" id="ARBA00022859"/>
    </source>
</evidence>
<dbReference type="FunFam" id="3.40.50.10140:FF:000001">
    <property type="entry name" value="Toll-like receptor 2"/>
    <property type="match status" value="1"/>
</dbReference>
<name>A0A6P3EWB7_OCTDE</name>
<evidence type="ECO:0000256" key="4">
    <source>
        <dbReference type="ARBA" id="ARBA00022588"/>
    </source>
</evidence>
<dbReference type="GO" id="GO:0002224">
    <property type="term" value="P:toll-like receptor signaling pathway"/>
    <property type="evidence" value="ECO:0007669"/>
    <property type="project" value="TreeGrafter"/>
</dbReference>
<dbReference type="Proteomes" id="UP000515203">
    <property type="component" value="Unplaced"/>
</dbReference>
<dbReference type="GO" id="GO:0006954">
    <property type="term" value="P:inflammatory response"/>
    <property type="evidence" value="ECO:0007669"/>
    <property type="project" value="UniProtKB-KW"/>
</dbReference>
<keyword evidence="11" id="KW-0472">Membrane</keyword>
<evidence type="ECO:0000256" key="8">
    <source>
        <dbReference type="ARBA" id="ARBA00022737"/>
    </source>
</evidence>
<evidence type="ECO:0000256" key="1">
    <source>
        <dbReference type="ARBA" id="ARBA00004479"/>
    </source>
</evidence>
<keyword evidence="15 18" id="KW-0395">Inflammatory response</keyword>
<dbReference type="GO" id="GO:0001819">
    <property type="term" value="P:positive regulation of cytokine production"/>
    <property type="evidence" value="ECO:0007669"/>
    <property type="project" value="UniProtKB-ARBA"/>
</dbReference>
<evidence type="ECO:0000256" key="11">
    <source>
        <dbReference type="ARBA" id="ARBA00023136"/>
    </source>
</evidence>
<dbReference type="FunFam" id="3.80.10.10:FF:000365">
    <property type="entry name" value="Toll-like receptor 5"/>
    <property type="match status" value="1"/>
</dbReference>
<dbReference type="Gene3D" id="3.40.50.10140">
    <property type="entry name" value="Toll/interleukin-1 receptor homology (TIR) domain"/>
    <property type="match status" value="1"/>
</dbReference>
<keyword evidence="7" id="KW-0732">Signal</keyword>
<dbReference type="SMART" id="SM00365">
    <property type="entry name" value="LRR_SD22"/>
    <property type="match status" value="4"/>
</dbReference>
<protein>
    <recommendedName>
        <fullName evidence="18">Toll-like receptor</fullName>
    </recommendedName>
</protein>
<dbReference type="SMART" id="SM00255">
    <property type="entry name" value="TIR"/>
    <property type="match status" value="1"/>
</dbReference>
<dbReference type="Gene3D" id="3.80.10.10">
    <property type="entry name" value="Ribonuclease Inhibitor"/>
    <property type="match status" value="3"/>
</dbReference>
<comment type="subcellular location">
    <subcellularLocation>
        <location evidence="1 18">Membrane</location>
        <topology evidence="1 18">Single-pass type I membrane protein</topology>
    </subcellularLocation>
</comment>
<accession>A0A6P3EWB7</accession>
<dbReference type="InterPro" id="IPR003591">
    <property type="entry name" value="Leu-rich_rpt_typical-subtyp"/>
</dbReference>
<evidence type="ECO:0000256" key="16">
    <source>
        <dbReference type="ARBA" id="ARBA00057507"/>
    </source>
</evidence>
<dbReference type="SUPFAM" id="SSF52058">
    <property type="entry name" value="L domain-like"/>
    <property type="match status" value="2"/>
</dbReference>
<reference evidence="21" key="1">
    <citation type="submission" date="2025-08" db="UniProtKB">
        <authorList>
            <consortium name="RefSeq"/>
        </authorList>
    </citation>
    <scope>IDENTIFICATION</scope>
</reference>
<proteinExistence type="inferred from homology"/>
<keyword evidence="10" id="KW-1133">Transmembrane helix</keyword>